<dbReference type="Proteomes" id="UP000823892">
    <property type="component" value="Unassembled WGS sequence"/>
</dbReference>
<proteinExistence type="predicted"/>
<feature type="non-terminal residue" evidence="2">
    <location>
        <position position="1"/>
    </location>
</feature>
<name>A0A9D2TVV0_9FIRM</name>
<evidence type="ECO:0000256" key="1">
    <source>
        <dbReference type="SAM" id="Phobius"/>
    </source>
</evidence>
<comment type="caution">
    <text evidence="2">The sequence shown here is derived from an EMBL/GenBank/DDBJ whole genome shotgun (WGS) entry which is preliminary data.</text>
</comment>
<sequence>ILIDKAEVTGKLKSLVKACRWITPIILSIVLLNYIWLSNGNYVQLYYSDQQTNNYYTTLVTRMRSTEGYTDEMPVAYIGFDIEDISYTNEIWDATPFMYGGKHSEYINDYSRKWFISAYLGYQPVEVSYEEGMQLSEDPLVQEMPRYPDAGSIKVINGILVVKF</sequence>
<protein>
    <submittedName>
        <fullName evidence="2">Uncharacterized protein</fullName>
    </submittedName>
</protein>
<dbReference type="AlphaFoldDB" id="A0A9D2TVV0"/>
<dbReference type="EMBL" id="DWUY01000006">
    <property type="protein sequence ID" value="HJD27402.1"/>
    <property type="molecule type" value="Genomic_DNA"/>
</dbReference>
<reference evidence="2" key="1">
    <citation type="journal article" date="2021" name="PeerJ">
        <title>Extensive microbial diversity within the chicken gut microbiome revealed by metagenomics and culture.</title>
        <authorList>
            <person name="Gilroy R."/>
            <person name="Ravi A."/>
            <person name="Getino M."/>
            <person name="Pursley I."/>
            <person name="Horton D.L."/>
            <person name="Alikhan N.F."/>
            <person name="Baker D."/>
            <person name="Gharbi K."/>
            <person name="Hall N."/>
            <person name="Watson M."/>
            <person name="Adriaenssens E.M."/>
            <person name="Foster-Nyarko E."/>
            <person name="Jarju S."/>
            <person name="Secka A."/>
            <person name="Antonio M."/>
            <person name="Oren A."/>
            <person name="Chaudhuri R.R."/>
            <person name="La Ragione R."/>
            <person name="Hildebrand F."/>
            <person name="Pallen M.J."/>
        </authorList>
    </citation>
    <scope>NUCLEOTIDE SEQUENCE</scope>
    <source>
        <strain evidence="2">ChiBcec6-4105</strain>
    </source>
</reference>
<evidence type="ECO:0000313" key="3">
    <source>
        <dbReference type="Proteomes" id="UP000823892"/>
    </source>
</evidence>
<organism evidence="2 3">
    <name type="scientific">Candidatus Blautia avicola</name>
    <dbReference type="NCBI Taxonomy" id="2838483"/>
    <lineage>
        <taxon>Bacteria</taxon>
        <taxon>Bacillati</taxon>
        <taxon>Bacillota</taxon>
        <taxon>Clostridia</taxon>
        <taxon>Lachnospirales</taxon>
        <taxon>Lachnospiraceae</taxon>
        <taxon>Blautia</taxon>
    </lineage>
</organism>
<reference evidence="2" key="2">
    <citation type="submission" date="2021-04" db="EMBL/GenBank/DDBJ databases">
        <authorList>
            <person name="Gilroy R."/>
        </authorList>
    </citation>
    <scope>NUCLEOTIDE SEQUENCE</scope>
    <source>
        <strain evidence="2">ChiBcec6-4105</strain>
    </source>
</reference>
<keyword evidence="1" id="KW-1133">Transmembrane helix</keyword>
<keyword evidence="1" id="KW-0812">Transmembrane</keyword>
<evidence type="ECO:0000313" key="2">
    <source>
        <dbReference type="EMBL" id="HJD27402.1"/>
    </source>
</evidence>
<feature type="transmembrane region" description="Helical" evidence="1">
    <location>
        <begin position="21"/>
        <end position="37"/>
    </location>
</feature>
<accession>A0A9D2TVV0</accession>
<gene>
    <name evidence="2" type="ORF">H9914_00165</name>
</gene>
<keyword evidence="1" id="KW-0472">Membrane</keyword>